<dbReference type="AlphaFoldDB" id="A0A7S2RN23"/>
<feature type="transmembrane region" description="Helical" evidence="12">
    <location>
        <begin position="108"/>
        <end position="126"/>
    </location>
</feature>
<dbReference type="GO" id="GO:0006487">
    <property type="term" value="P:protein N-linked glycosylation"/>
    <property type="evidence" value="ECO:0007669"/>
    <property type="project" value="TreeGrafter"/>
</dbReference>
<evidence type="ECO:0000256" key="8">
    <source>
        <dbReference type="ARBA" id="ARBA00022989"/>
    </source>
</evidence>
<evidence type="ECO:0000256" key="4">
    <source>
        <dbReference type="ARBA" id="ARBA00022676"/>
    </source>
</evidence>
<evidence type="ECO:0000256" key="3">
    <source>
        <dbReference type="ARBA" id="ARBA00007063"/>
    </source>
</evidence>
<comment type="similarity">
    <text evidence="3 12">Belongs to the glycosyltransferase 22 family.</text>
</comment>
<evidence type="ECO:0000256" key="1">
    <source>
        <dbReference type="ARBA" id="ARBA00004477"/>
    </source>
</evidence>
<dbReference type="GO" id="GO:0005789">
    <property type="term" value="C:endoplasmic reticulum membrane"/>
    <property type="evidence" value="ECO:0007669"/>
    <property type="project" value="UniProtKB-SubCell"/>
</dbReference>
<gene>
    <name evidence="13" type="ORF">RMAR1173_LOCUS6220</name>
</gene>
<dbReference type="GO" id="GO:0052917">
    <property type="term" value="F:dol-P-Man:Man(7)GlcNAc(2)-PP-Dol alpha-1,6-mannosyltransferase activity"/>
    <property type="evidence" value="ECO:0007669"/>
    <property type="project" value="UniProtKB-EC"/>
</dbReference>
<dbReference type="InterPro" id="IPR005599">
    <property type="entry name" value="GPI_mannosylTrfase"/>
</dbReference>
<reference evidence="13" key="1">
    <citation type="submission" date="2021-01" db="EMBL/GenBank/DDBJ databases">
        <authorList>
            <person name="Corre E."/>
            <person name="Pelletier E."/>
            <person name="Niang G."/>
            <person name="Scheremetjew M."/>
            <person name="Finn R."/>
            <person name="Kale V."/>
            <person name="Holt S."/>
            <person name="Cochrane G."/>
            <person name="Meng A."/>
            <person name="Brown T."/>
            <person name="Cohen L."/>
        </authorList>
    </citation>
    <scope>NUCLEOTIDE SEQUENCE</scope>
    <source>
        <strain evidence="13">CCMP1243</strain>
    </source>
</reference>
<evidence type="ECO:0000256" key="10">
    <source>
        <dbReference type="ARBA" id="ARBA00044721"/>
    </source>
</evidence>
<evidence type="ECO:0000256" key="11">
    <source>
        <dbReference type="ARBA" id="ARBA00048899"/>
    </source>
</evidence>
<evidence type="ECO:0000256" key="5">
    <source>
        <dbReference type="ARBA" id="ARBA00022679"/>
    </source>
</evidence>
<feature type="transmembrane region" description="Helical" evidence="12">
    <location>
        <begin position="132"/>
        <end position="149"/>
    </location>
</feature>
<evidence type="ECO:0000256" key="9">
    <source>
        <dbReference type="ARBA" id="ARBA00023136"/>
    </source>
</evidence>
<evidence type="ECO:0000313" key="13">
    <source>
        <dbReference type="EMBL" id="CAD9675863.1"/>
    </source>
</evidence>
<dbReference type="PANTHER" id="PTHR22760:SF1">
    <property type="entry name" value="DOL-P-MAN:MAN(7)GLCNAC(2)-PP-DOL ALPHA-1,6-MANNOSYLTRANSFERASE"/>
    <property type="match status" value="1"/>
</dbReference>
<dbReference type="UniPathway" id="UPA00378"/>
<feature type="transmembrane region" description="Helical" evidence="12">
    <location>
        <begin position="161"/>
        <end position="183"/>
    </location>
</feature>
<comment type="catalytic activity">
    <reaction evidence="11">
        <text>an alpha-D-Man-(1-&gt;2)-alpha-D-Man-(1-&gt;2)-alpha-D-Man-(1-&gt;3)-[alpha-D-Man-(1-&gt;2)-alpha-D-Man-(1-&gt;3)-alpha-D-Man-(1-&gt;6)]-beta-D-Man-(1-&gt;4)-beta-D-GlcNAc-(1-&gt;4)-alpha-D-GlcNAc-diphospho-di-trans,poly-cis-dolichol + a di-trans,poly-cis-dolichyl beta-D-mannosyl phosphate = an alpha-D-Man-(1-&gt;2)-alpha-D-Man-(1-&gt;2)-alpha-D-Man-(1-&gt;3)-[alpha-D-Man-(1-&gt;2)-alpha-D-Man-(1-&gt;3)-[alpha-D-Man-(1-&gt;6)]-alpha-D-Man-(1-&gt;6)]-beta-D-Man-(1-&gt;4)-beta-D-GlcNAc-(1-&gt;4)-alpha-D-GlcNAc-diphospho-di-trans,poly-cis-dolichol + a di-trans,poly-cis-dolichyl phosphate + H(+)</text>
        <dbReference type="Rhea" id="RHEA:29535"/>
        <dbReference type="Rhea" id="RHEA-COMP:19498"/>
        <dbReference type="Rhea" id="RHEA-COMP:19501"/>
        <dbReference type="Rhea" id="RHEA-COMP:19518"/>
        <dbReference type="Rhea" id="RHEA-COMP:19519"/>
        <dbReference type="ChEBI" id="CHEBI:15378"/>
        <dbReference type="ChEBI" id="CHEBI:57683"/>
        <dbReference type="ChEBI" id="CHEBI:58211"/>
        <dbReference type="ChEBI" id="CHEBI:132517"/>
        <dbReference type="ChEBI" id="CHEBI:132519"/>
        <dbReference type="EC" id="2.4.1.260"/>
    </reaction>
    <physiologicalReaction direction="left-to-right" evidence="11">
        <dbReference type="Rhea" id="RHEA:29536"/>
    </physiologicalReaction>
</comment>
<evidence type="ECO:0000256" key="7">
    <source>
        <dbReference type="ARBA" id="ARBA00022824"/>
    </source>
</evidence>
<comment type="subcellular location">
    <subcellularLocation>
        <location evidence="1 12">Endoplasmic reticulum membrane</location>
        <topology evidence="1 12">Multi-pass membrane protein</topology>
    </subcellularLocation>
</comment>
<evidence type="ECO:0000256" key="2">
    <source>
        <dbReference type="ARBA" id="ARBA00004922"/>
    </source>
</evidence>
<dbReference type="PANTHER" id="PTHR22760">
    <property type="entry name" value="GLYCOSYLTRANSFERASE"/>
    <property type="match status" value="1"/>
</dbReference>
<feature type="transmembrane region" description="Helical" evidence="12">
    <location>
        <begin position="64"/>
        <end position="88"/>
    </location>
</feature>
<feature type="transmembrane region" description="Helical" evidence="12">
    <location>
        <begin position="12"/>
        <end position="31"/>
    </location>
</feature>
<evidence type="ECO:0000256" key="6">
    <source>
        <dbReference type="ARBA" id="ARBA00022692"/>
    </source>
</evidence>
<evidence type="ECO:0000256" key="12">
    <source>
        <dbReference type="RuleBase" id="RU363075"/>
    </source>
</evidence>
<keyword evidence="6 12" id="KW-0812">Transmembrane</keyword>
<sequence>MLVDATLPSFFRAVGTGILCGVGVLAVTIPVDSFFWQRLLWPEGQVLFFNTVQNRSSEWGVSPFHWYFTSAIPRALALSGTLLVPAVLRGSPRHWDLRRLNTIVDSTVLPALLPALLFVGILSILPHKELRFIFPALPLLNVCIAHGLAKLSRSAGKRPVVFVVAGIAPLAATLLFTLLVAFISGKNYPGGHALVQAHQLLDHVPRASVHIDVAAAMSGVSRFGELRRASGWTYSKDESLVQPEDFSKFDVLVTGDPAPYLRLSTFHTIHEEHGYAGLTFRGVKGLFELAPLEVKTDPKIFVLVSDRLESEPRSPAPGRVN</sequence>
<protein>
    <recommendedName>
        <fullName evidence="12">Mannosyltransferase</fullName>
        <ecNumber evidence="12">2.4.1.-</ecNumber>
    </recommendedName>
</protein>
<comment type="pathway">
    <text evidence="2">Protein modification; protein glycosylation.</text>
</comment>
<name>A0A7S2RN23_9STRA</name>
<keyword evidence="9 12" id="KW-0472">Membrane</keyword>
<keyword evidence="7 12" id="KW-0256">Endoplasmic reticulum</keyword>
<proteinExistence type="inferred from homology"/>
<organism evidence="13">
    <name type="scientific">Rhizochromulina marina</name>
    <dbReference type="NCBI Taxonomy" id="1034831"/>
    <lineage>
        <taxon>Eukaryota</taxon>
        <taxon>Sar</taxon>
        <taxon>Stramenopiles</taxon>
        <taxon>Ochrophyta</taxon>
        <taxon>Dictyochophyceae</taxon>
        <taxon>Rhizochromulinales</taxon>
        <taxon>Rhizochromulina</taxon>
    </lineage>
</organism>
<dbReference type="EMBL" id="HBHJ01009598">
    <property type="protein sequence ID" value="CAD9675863.1"/>
    <property type="molecule type" value="Transcribed_RNA"/>
</dbReference>
<accession>A0A7S2RN23</accession>
<keyword evidence="5" id="KW-0808">Transferase</keyword>
<comment type="function">
    <text evidence="10">Mannosyltransferase that operates in the biosynthetic pathway of dolichol-linked oligosaccharides, the glycan precursors employed in protein asparagine (N)-glycosylation. The assembly of dolichol-linked oligosaccharides begins on the cytosolic side of the endoplasmic reticulum membrane and finishes in its lumen. The sequential addition of sugars to dolichol pyrophosphate produces dolichol-linked oligosaccharides containing fourteen sugars, including two GlcNAcs, nine mannoses and three glucoses. Once assembled, the oligosaccharide is transferred from the lipid to nascent proteins by oligosaccharyltransferases. In the lumen of the endoplasmic reticulum, adds the eighth mannose residue in an alpha-1,6 linkage onto Man(7)GlcNAc(2)-PP-dolichol to produce Man(8)GlcNAc(2)-PP-dolichol.</text>
</comment>
<keyword evidence="8 12" id="KW-1133">Transmembrane helix</keyword>
<keyword evidence="4 12" id="KW-0328">Glycosyltransferase</keyword>
<dbReference type="EC" id="2.4.1.-" evidence="12"/>
<dbReference type="Pfam" id="PF03901">
    <property type="entry name" value="Glyco_transf_22"/>
    <property type="match status" value="1"/>
</dbReference>